<dbReference type="EMBL" id="FTMP01000001">
    <property type="protein sequence ID" value="SIP89443.1"/>
    <property type="molecule type" value="Genomic_DNA"/>
</dbReference>
<protein>
    <submittedName>
        <fullName evidence="1">Uncharacterized protein</fullName>
    </submittedName>
</protein>
<proteinExistence type="predicted"/>
<reference evidence="1 2" key="1">
    <citation type="submission" date="2017-01" db="EMBL/GenBank/DDBJ databases">
        <authorList>
            <person name="Mah S.A."/>
            <person name="Swanson W.J."/>
            <person name="Moy G.W."/>
            <person name="Vacquier V.D."/>
        </authorList>
    </citation>
    <scope>NUCLEOTIDE SEQUENCE [LARGE SCALE GENOMIC DNA]</scope>
    <source>
        <strain evidence="1 2">RU36E</strain>
    </source>
</reference>
<accession>A0A1N6NBH7</accession>
<sequence length="79" mass="8894">MSDLETIQELQEALQRADDRYNRAMLQLRTLTVSTVQLCADLAVLCEANLAGDVVLVMSKVEQFTQAYKRNRKPVGSVH</sequence>
<dbReference type="RefSeq" id="WP_076423525.1">
    <property type="nucleotide sequence ID" value="NZ_FTMP01000001.1"/>
</dbReference>
<evidence type="ECO:0000313" key="2">
    <source>
        <dbReference type="Proteomes" id="UP000185841"/>
    </source>
</evidence>
<gene>
    <name evidence="1" type="ORF">SAMN05878282_101197</name>
</gene>
<evidence type="ECO:0000313" key="1">
    <source>
        <dbReference type="EMBL" id="SIP89443.1"/>
    </source>
</evidence>
<organism evidence="1 2">
    <name type="scientific">Aquipseudomonas alcaligenes</name>
    <name type="common">Pseudomonas alcaligenes</name>
    <dbReference type="NCBI Taxonomy" id="43263"/>
    <lineage>
        <taxon>Bacteria</taxon>
        <taxon>Pseudomonadati</taxon>
        <taxon>Pseudomonadota</taxon>
        <taxon>Gammaproteobacteria</taxon>
        <taxon>Pseudomonadales</taxon>
        <taxon>Pseudomonadaceae</taxon>
        <taxon>Aquipseudomonas</taxon>
    </lineage>
</organism>
<dbReference type="Proteomes" id="UP000185841">
    <property type="component" value="Unassembled WGS sequence"/>
</dbReference>
<dbReference type="AlphaFoldDB" id="A0A1N6NBH7"/>
<name>A0A1N6NBH7_AQUAC</name>